<proteinExistence type="predicted"/>
<dbReference type="InterPro" id="IPR007047">
    <property type="entry name" value="Flp_Fap"/>
</dbReference>
<evidence type="ECO:0008006" key="4">
    <source>
        <dbReference type="Google" id="ProtNLM"/>
    </source>
</evidence>
<dbReference type="RefSeq" id="WP_200340295.1">
    <property type="nucleotide sequence ID" value="NZ_NRRL01000017.1"/>
</dbReference>
<dbReference type="Proteomes" id="UP001296873">
    <property type="component" value="Unassembled WGS sequence"/>
</dbReference>
<evidence type="ECO:0000313" key="2">
    <source>
        <dbReference type="EMBL" id="MBK1668125.1"/>
    </source>
</evidence>
<protein>
    <recommendedName>
        <fullName evidence="4">Flp family type IVb pilin</fullName>
    </recommendedName>
</protein>
<dbReference type="Pfam" id="PF04964">
    <property type="entry name" value="Flp_Fap"/>
    <property type="match status" value="1"/>
</dbReference>
<sequence length="58" mass="5758">MTAALAAFARDDAGATAIEYAFLLALIALAIVGSAELLGSQLAGFFNSAASEVQNAAP</sequence>
<evidence type="ECO:0000256" key="1">
    <source>
        <dbReference type="SAM" id="Phobius"/>
    </source>
</evidence>
<comment type="caution">
    <text evidence="2">The sequence shown here is derived from an EMBL/GenBank/DDBJ whole genome shotgun (WGS) entry which is preliminary data.</text>
</comment>
<evidence type="ECO:0000313" key="3">
    <source>
        <dbReference type="Proteomes" id="UP001296873"/>
    </source>
</evidence>
<reference evidence="2 3" key="1">
    <citation type="journal article" date="2020" name="Microorganisms">
        <title>Osmotic Adaptation and Compatible Solute Biosynthesis of Phototrophic Bacteria as Revealed from Genome Analyses.</title>
        <authorList>
            <person name="Imhoff J.F."/>
            <person name="Rahn T."/>
            <person name="Kunzel S."/>
            <person name="Keller A."/>
            <person name="Neulinger S.C."/>
        </authorList>
    </citation>
    <scope>NUCLEOTIDE SEQUENCE [LARGE SCALE GENOMIC DNA]</scope>
    <source>
        <strain evidence="2 3">DSM 9895</strain>
    </source>
</reference>
<feature type="transmembrane region" description="Helical" evidence="1">
    <location>
        <begin position="20"/>
        <end position="38"/>
    </location>
</feature>
<dbReference type="EMBL" id="NRRL01000017">
    <property type="protein sequence ID" value="MBK1668125.1"/>
    <property type="molecule type" value="Genomic_DNA"/>
</dbReference>
<name>A0ABS1DCN5_9PROT</name>
<gene>
    <name evidence="2" type="ORF">CKO28_08760</name>
</gene>
<keyword evidence="1" id="KW-0812">Transmembrane</keyword>
<organism evidence="2 3">
    <name type="scientific">Rhodovibrio sodomensis</name>
    <dbReference type="NCBI Taxonomy" id="1088"/>
    <lineage>
        <taxon>Bacteria</taxon>
        <taxon>Pseudomonadati</taxon>
        <taxon>Pseudomonadota</taxon>
        <taxon>Alphaproteobacteria</taxon>
        <taxon>Rhodospirillales</taxon>
        <taxon>Rhodovibrionaceae</taxon>
        <taxon>Rhodovibrio</taxon>
    </lineage>
</organism>
<keyword evidence="3" id="KW-1185">Reference proteome</keyword>
<keyword evidence="1" id="KW-0472">Membrane</keyword>
<accession>A0ABS1DCN5</accession>
<keyword evidence="1" id="KW-1133">Transmembrane helix</keyword>